<dbReference type="Proteomes" id="UP000446866">
    <property type="component" value="Unassembled WGS sequence"/>
</dbReference>
<dbReference type="EMBL" id="QXWK01000003">
    <property type="protein sequence ID" value="NBH60592.1"/>
    <property type="molecule type" value="Genomic_DNA"/>
</dbReference>
<reference evidence="1 2" key="1">
    <citation type="submission" date="2018-08" db="EMBL/GenBank/DDBJ databases">
        <title>Murine metabolic-syndrome-specific gut microbial biobank.</title>
        <authorList>
            <person name="Liu C."/>
        </authorList>
    </citation>
    <scope>NUCLEOTIDE SEQUENCE [LARGE SCALE GENOMIC DNA]</scope>
    <source>
        <strain evidence="1 2">28</strain>
    </source>
</reference>
<sequence>MGVDVMDNIDLLCEKPNDTLTFTNPLYFKKDQRDSIHEMLELSRHDIVMKIHPTKNYLHSNLVQNYNYCYSNCETLDEEEKRLRIKIHPKSKFAKIEKKNRRYDKVTARDGIKANCIDDCSACCNTLFFITENEFFFIIAWLIMNGKVGELPVIYMNAMKQAAYVAENHPVMAESIQDSYTALQKRFYNLDATVILLESCPFLDERGKCICYEARPNLCRRYGVTDSCMRRVNPAHPSYNEILLENIFLIKDGRYYMRQARPIYFFAERYLSPDVVQETVNIVERFVTESETAFLDYVRDETFYIFEYKDGVYKPQSMIKEVENV</sequence>
<accession>A0A845QFF6</accession>
<keyword evidence="2" id="KW-1185">Reference proteome</keyword>
<dbReference type="AlphaFoldDB" id="A0A845QFF6"/>
<comment type="caution">
    <text evidence="1">The sequence shown here is derived from an EMBL/GenBank/DDBJ whole genome shotgun (WGS) entry which is preliminary data.</text>
</comment>
<name>A0A845QFF6_9FIRM</name>
<evidence type="ECO:0000313" key="1">
    <source>
        <dbReference type="EMBL" id="NBH60592.1"/>
    </source>
</evidence>
<protein>
    <recommendedName>
        <fullName evidence="3">YkgJ family cysteine cluster protein</fullName>
    </recommendedName>
</protein>
<evidence type="ECO:0000313" key="2">
    <source>
        <dbReference type="Proteomes" id="UP000446866"/>
    </source>
</evidence>
<proteinExistence type="predicted"/>
<evidence type="ECO:0008006" key="3">
    <source>
        <dbReference type="Google" id="ProtNLM"/>
    </source>
</evidence>
<gene>
    <name evidence="1" type="ORF">D0435_02755</name>
</gene>
<organism evidence="1 2">
    <name type="scientific">Anaerotruncus colihominis</name>
    <dbReference type="NCBI Taxonomy" id="169435"/>
    <lineage>
        <taxon>Bacteria</taxon>
        <taxon>Bacillati</taxon>
        <taxon>Bacillota</taxon>
        <taxon>Clostridia</taxon>
        <taxon>Eubacteriales</taxon>
        <taxon>Oscillospiraceae</taxon>
        <taxon>Anaerotruncus</taxon>
    </lineage>
</organism>